<organism evidence="1 2">
    <name type="scientific">Hominisplanchenecus murintestinalis</name>
    <dbReference type="NCBI Taxonomy" id="2941517"/>
    <lineage>
        <taxon>Bacteria</taxon>
        <taxon>Bacillati</taxon>
        <taxon>Bacillota</taxon>
        <taxon>Clostridia</taxon>
        <taxon>Lachnospirales</taxon>
        <taxon>Lachnospiraceae</taxon>
        <taxon>Hominisplanchenecus</taxon>
    </lineage>
</organism>
<proteinExistence type="predicted"/>
<protein>
    <submittedName>
        <fullName evidence="1">DUF1294 domain-containing protein</fullName>
    </submittedName>
</protein>
<evidence type="ECO:0000313" key="2">
    <source>
        <dbReference type="Proteomes" id="UP000307720"/>
    </source>
</evidence>
<gene>
    <name evidence="1" type="ORF">E5357_01655</name>
</gene>
<accession>A0AC61R3I9</accession>
<sequence length="91" mass="10476">MHIEGLGDIFVWLYLLINAAVFVLYGVDKWKAERHKWRISEQALLGAAFLGVFGAFLGMHFFRHKIRKPKFSVGVPLIMLLEIGMGYLILR</sequence>
<comment type="caution">
    <text evidence="1">The sequence shown here is derived from an EMBL/GenBank/DDBJ whole genome shotgun (WGS) entry which is preliminary data.</text>
</comment>
<dbReference type="EMBL" id="SRZB01000002">
    <property type="protein sequence ID" value="TGY00234.1"/>
    <property type="molecule type" value="Genomic_DNA"/>
</dbReference>
<reference evidence="1" key="1">
    <citation type="submission" date="2019-04" db="EMBL/GenBank/DDBJ databases">
        <title>Microbes associate with the intestines of laboratory mice.</title>
        <authorList>
            <person name="Navarre W."/>
            <person name="Wong E."/>
            <person name="Huang K."/>
            <person name="Tropini C."/>
            <person name="Ng K."/>
            <person name="Yu B."/>
        </authorList>
    </citation>
    <scope>NUCLEOTIDE SEQUENCE</scope>
    <source>
        <strain evidence="1">NM72_1-8</strain>
    </source>
</reference>
<keyword evidence="2" id="KW-1185">Reference proteome</keyword>
<evidence type="ECO:0000313" key="1">
    <source>
        <dbReference type="EMBL" id="TGY00234.1"/>
    </source>
</evidence>
<dbReference type="Proteomes" id="UP000307720">
    <property type="component" value="Unassembled WGS sequence"/>
</dbReference>
<name>A0AC61R3I9_9FIRM</name>